<gene>
    <name evidence="4" type="ORF">WMSIL1_LOCUS7579</name>
</gene>
<feature type="repeat" description="ANK" evidence="3">
    <location>
        <begin position="60"/>
        <end position="87"/>
    </location>
</feature>
<evidence type="ECO:0000313" key="5">
    <source>
        <dbReference type="Proteomes" id="UP000321570"/>
    </source>
</evidence>
<feature type="repeat" description="ANK" evidence="3">
    <location>
        <begin position="161"/>
        <end position="193"/>
    </location>
</feature>
<reference evidence="4 5" key="1">
    <citation type="submission" date="2019-07" db="EMBL/GenBank/DDBJ databases">
        <authorList>
            <person name="Jastrzebski P J."/>
            <person name="Paukszto L."/>
            <person name="Jastrzebski P J."/>
        </authorList>
    </citation>
    <scope>NUCLEOTIDE SEQUENCE [LARGE SCALE GENOMIC DNA]</scope>
    <source>
        <strain evidence="4 5">WMS-il1</strain>
    </source>
</reference>
<name>A0A564YNE4_HYMDI</name>
<feature type="repeat" description="ANK" evidence="3">
    <location>
        <begin position="1"/>
        <end position="26"/>
    </location>
</feature>
<dbReference type="AlphaFoldDB" id="A0A564YNE4"/>
<keyword evidence="5" id="KW-1185">Reference proteome</keyword>
<evidence type="ECO:0000313" key="4">
    <source>
        <dbReference type="EMBL" id="VUZ48193.1"/>
    </source>
</evidence>
<protein>
    <submittedName>
        <fullName evidence="4">Uncharacterized protein</fullName>
    </submittedName>
</protein>
<organism evidence="4 5">
    <name type="scientific">Hymenolepis diminuta</name>
    <name type="common">Rat tapeworm</name>
    <dbReference type="NCBI Taxonomy" id="6216"/>
    <lineage>
        <taxon>Eukaryota</taxon>
        <taxon>Metazoa</taxon>
        <taxon>Spiralia</taxon>
        <taxon>Lophotrochozoa</taxon>
        <taxon>Platyhelminthes</taxon>
        <taxon>Cestoda</taxon>
        <taxon>Eucestoda</taxon>
        <taxon>Cyclophyllidea</taxon>
        <taxon>Hymenolepididae</taxon>
        <taxon>Hymenolepis</taxon>
    </lineage>
</organism>
<accession>A0A564YNE4</accession>
<evidence type="ECO:0000256" key="1">
    <source>
        <dbReference type="ARBA" id="ARBA00022737"/>
    </source>
</evidence>
<dbReference type="InterPro" id="IPR036770">
    <property type="entry name" value="Ankyrin_rpt-contain_sf"/>
</dbReference>
<dbReference type="PANTHER" id="PTHR24173">
    <property type="entry name" value="ANKYRIN REPEAT CONTAINING"/>
    <property type="match status" value="1"/>
</dbReference>
<dbReference type="SUPFAM" id="SSF48403">
    <property type="entry name" value="Ankyrin repeat"/>
    <property type="match status" value="1"/>
</dbReference>
<evidence type="ECO:0000256" key="3">
    <source>
        <dbReference type="PROSITE-ProRule" id="PRU00023"/>
    </source>
</evidence>
<dbReference type="Pfam" id="PF12796">
    <property type="entry name" value="Ank_2"/>
    <property type="match status" value="2"/>
</dbReference>
<dbReference type="SMART" id="SM00248">
    <property type="entry name" value="ANK"/>
    <property type="match status" value="6"/>
</dbReference>
<keyword evidence="2 3" id="KW-0040">ANK repeat</keyword>
<dbReference type="Gene3D" id="1.25.40.20">
    <property type="entry name" value="Ankyrin repeat-containing domain"/>
    <property type="match status" value="2"/>
</dbReference>
<dbReference type="PANTHER" id="PTHR24173:SF74">
    <property type="entry name" value="ANKYRIN REPEAT DOMAIN-CONTAINING PROTEIN 16"/>
    <property type="match status" value="1"/>
</dbReference>
<dbReference type="Proteomes" id="UP000321570">
    <property type="component" value="Unassembled WGS sequence"/>
</dbReference>
<sequence>MAVKAKHHDIIFLLLHYGADITGVDQFGRTALHYVVETNDMRSATMLLSNKASIDAKDAYGFTPLVLAIIKDNIQLVRYFVKNGAAVYPALGSSQSSPLATAAYLGHFDILQFLLSVEEPDEMVKKLHMNFALCMAINRGNTEIAQFLIDLGTQVSRCSSFAPSPLYVAIRSDHGEIIPLLLSKGAPVNDRGPTGYTPLMDAIIYDSPVAVALLLLYGADPDAVASDGQTTAELIAKSLGRTTIEQILFSWKHEIITSMLDL</sequence>
<dbReference type="PROSITE" id="PS50297">
    <property type="entry name" value="ANK_REP_REGION"/>
    <property type="match status" value="3"/>
</dbReference>
<feature type="repeat" description="ANK" evidence="3">
    <location>
        <begin position="194"/>
        <end position="226"/>
    </location>
</feature>
<dbReference type="EMBL" id="CABIJS010000277">
    <property type="protein sequence ID" value="VUZ48193.1"/>
    <property type="molecule type" value="Genomic_DNA"/>
</dbReference>
<feature type="repeat" description="ANK" evidence="3">
    <location>
        <begin position="27"/>
        <end position="59"/>
    </location>
</feature>
<keyword evidence="1" id="KW-0677">Repeat</keyword>
<dbReference type="InterPro" id="IPR002110">
    <property type="entry name" value="Ankyrin_rpt"/>
</dbReference>
<proteinExistence type="predicted"/>
<evidence type="ECO:0000256" key="2">
    <source>
        <dbReference type="ARBA" id="ARBA00023043"/>
    </source>
</evidence>
<dbReference type="PROSITE" id="PS50088">
    <property type="entry name" value="ANK_REPEAT"/>
    <property type="match status" value="5"/>
</dbReference>